<feature type="transmembrane region" description="Helical" evidence="1">
    <location>
        <begin position="44"/>
        <end position="61"/>
    </location>
</feature>
<dbReference type="EMBL" id="CAEZSR010000389">
    <property type="protein sequence ID" value="CAB4604833.1"/>
    <property type="molecule type" value="Genomic_DNA"/>
</dbReference>
<sequence length="85" mass="9287">MPSRSFRLAAAVALALVGLRWIVNTNPWSGPTVLHLAEGHGVHLNDWVTLVCWAAAAMLVWPRLAAVRLAQPVTSRSVDHSRSPR</sequence>
<reference evidence="2" key="1">
    <citation type="submission" date="2020-05" db="EMBL/GenBank/DDBJ databases">
        <authorList>
            <person name="Chiriac C."/>
            <person name="Salcher M."/>
            <person name="Ghai R."/>
            <person name="Kavagutti S V."/>
        </authorList>
    </citation>
    <scope>NUCLEOTIDE SEQUENCE</scope>
</reference>
<evidence type="ECO:0000313" key="2">
    <source>
        <dbReference type="EMBL" id="CAB4604833.1"/>
    </source>
</evidence>
<keyword evidence="1" id="KW-0472">Membrane</keyword>
<keyword evidence="1" id="KW-1133">Transmembrane helix</keyword>
<protein>
    <submittedName>
        <fullName evidence="2">Unannotated protein</fullName>
    </submittedName>
</protein>
<evidence type="ECO:0000256" key="1">
    <source>
        <dbReference type="SAM" id="Phobius"/>
    </source>
</evidence>
<name>A0A6J6GXY4_9ZZZZ</name>
<proteinExistence type="predicted"/>
<organism evidence="2">
    <name type="scientific">freshwater metagenome</name>
    <dbReference type="NCBI Taxonomy" id="449393"/>
    <lineage>
        <taxon>unclassified sequences</taxon>
        <taxon>metagenomes</taxon>
        <taxon>ecological metagenomes</taxon>
    </lineage>
</organism>
<gene>
    <name evidence="2" type="ORF">UFOPK1493_04577</name>
</gene>
<dbReference type="AlphaFoldDB" id="A0A6J6GXY4"/>
<accession>A0A6J6GXY4</accession>
<keyword evidence="1" id="KW-0812">Transmembrane</keyword>